<dbReference type="VEuPathDB" id="CryptoDB:Vbra_6546"/>
<dbReference type="PhylomeDB" id="A0A0G4H3S4"/>
<feature type="compositionally biased region" description="Acidic residues" evidence="1">
    <location>
        <begin position="386"/>
        <end position="411"/>
    </location>
</feature>
<protein>
    <submittedName>
        <fullName evidence="2">Uncharacterized protein</fullName>
    </submittedName>
</protein>
<proteinExistence type="predicted"/>
<sequence>MMQPDQQHQQRQHPFSYILVGRRTFYLLSLTDILRLRGTCTSLRELFKAPQLRDRLRHSVGSQAGLRRVVNGQQLLLVRFDDDQFGTHDLLAAVCVMEEGNWVEMGEVIKLGGQCGYCTLPVILTTDDINTHPNKTAYLSFPRVLAQLMVVGRHVDFGGSRLQIFPYGNGEVRAIKDKPGFRLIVNPPLPGFRLFVSPPTLPGGHLYQQHRQQHDPPVHSRIRYWDGRWVSDGLPHDYASLSSFAKYMILERFDKTHQTNSTGRSLNRRGDGGRLDGLLTQSPHTLVAGCTSTLSRKGDIGDERALVLTNSSHTFVAWTIISSDFGDGSVSVAVETTEAPVCASGAFKDRFPLTTQLGSEALGRGPAVVFDGRVVVFDAQVQQFEPPEEEGDDGDDDGDGGDESDDVDDDGGGAQLIDMEGKKADTHSSPDTLTSIRIT</sequence>
<evidence type="ECO:0000313" key="2">
    <source>
        <dbReference type="EMBL" id="CEM38375.1"/>
    </source>
</evidence>
<feature type="region of interest" description="Disordered" evidence="1">
    <location>
        <begin position="382"/>
        <end position="439"/>
    </location>
</feature>
<evidence type="ECO:0000313" key="3">
    <source>
        <dbReference type="Proteomes" id="UP000041254"/>
    </source>
</evidence>
<feature type="compositionally biased region" description="Polar residues" evidence="1">
    <location>
        <begin position="429"/>
        <end position="439"/>
    </location>
</feature>
<organism evidence="2 3">
    <name type="scientific">Vitrella brassicaformis (strain CCMP3155)</name>
    <dbReference type="NCBI Taxonomy" id="1169540"/>
    <lineage>
        <taxon>Eukaryota</taxon>
        <taxon>Sar</taxon>
        <taxon>Alveolata</taxon>
        <taxon>Colpodellida</taxon>
        <taxon>Vitrellaceae</taxon>
        <taxon>Vitrella</taxon>
    </lineage>
</organism>
<evidence type="ECO:0000256" key="1">
    <source>
        <dbReference type="SAM" id="MobiDB-lite"/>
    </source>
</evidence>
<accession>A0A0G4H3S4</accession>
<name>A0A0G4H3S4_VITBC</name>
<feature type="compositionally biased region" description="Basic and acidic residues" evidence="1">
    <location>
        <begin position="419"/>
        <end position="428"/>
    </location>
</feature>
<reference evidence="2 3" key="1">
    <citation type="submission" date="2014-11" db="EMBL/GenBank/DDBJ databases">
        <authorList>
            <person name="Zhu J."/>
            <person name="Qi W."/>
            <person name="Song R."/>
        </authorList>
    </citation>
    <scope>NUCLEOTIDE SEQUENCE [LARGE SCALE GENOMIC DNA]</scope>
</reference>
<gene>
    <name evidence="2" type="ORF">Vbra_6546</name>
</gene>
<dbReference type="AlphaFoldDB" id="A0A0G4H3S4"/>
<dbReference type="EMBL" id="CDMY01000982">
    <property type="protein sequence ID" value="CEM38375.1"/>
    <property type="molecule type" value="Genomic_DNA"/>
</dbReference>
<dbReference type="Proteomes" id="UP000041254">
    <property type="component" value="Unassembled WGS sequence"/>
</dbReference>
<keyword evidence="3" id="KW-1185">Reference proteome</keyword>
<dbReference type="InParanoid" id="A0A0G4H3S4"/>